<dbReference type="Proteomes" id="UP001575181">
    <property type="component" value="Unassembled WGS sequence"/>
</dbReference>
<dbReference type="RefSeq" id="WP_373655080.1">
    <property type="nucleotide sequence ID" value="NZ_JBGUAW010000003.1"/>
</dbReference>
<comment type="caution">
    <text evidence="2">The sequence shown here is derived from an EMBL/GenBank/DDBJ whole genome shotgun (WGS) entry which is preliminary data.</text>
</comment>
<dbReference type="Pfam" id="PF13649">
    <property type="entry name" value="Methyltransf_25"/>
    <property type="match status" value="1"/>
</dbReference>
<dbReference type="EMBL" id="JBGUAW010000003">
    <property type="protein sequence ID" value="MFA9460297.1"/>
    <property type="molecule type" value="Genomic_DNA"/>
</dbReference>
<dbReference type="SUPFAM" id="SSF53335">
    <property type="entry name" value="S-adenosyl-L-methionine-dependent methyltransferases"/>
    <property type="match status" value="1"/>
</dbReference>
<keyword evidence="3" id="KW-1185">Reference proteome</keyword>
<dbReference type="CDD" id="cd02440">
    <property type="entry name" value="AdoMet_MTases"/>
    <property type="match status" value="1"/>
</dbReference>
<dbReference type="Gene3D" id="3.40.50.150">
    <property type="entry name" value="Vaccinia Virus protein VP39"/>
    <property type="match status" value="1"/>
</dbReference>
<gene>
    <name evidence="2" type="ORF">ACERLL_05595</name>
</gene>
<dbReference type="PANTHER" id="PTHR12843">
    <property type="entry name" value="PROTEIN-LYSINE N-METHYLTRANSFERASE METTL10"/>
    <property type="match status" value="1"/>
</dbReference>
<dbReference type="PANTHER" id="PTHR12843:SF5">
    <property type="entry name" value="EEF1A LYSINE METHYLTRANSFERASE 2"/>
    <property type="match status" value="1"/>
</dbReference>
<evidence type="ECO:0000259" key="1">
    <source>
        <dbReference type="Pfam" id="PF13649"/>
    </source>
</evidence>
<name>A0ABV4TTH4_9GAMM</name>
<feature type="domain" description="Methyltransferase" evidence="1">
    <location>
        <begin position="49"/>
        <end position="144"/>
    </location>
</feature>
<dbReference type="InterPro" id="IPR029063">
    <property type="entry name" value="SAM-dependent_MTases_sf"/>
</dbReference>
<protein>
    <submittedName>
        <fullName evidence="2">Trans-aconitate 2-methyltransferase</fullName>
    </submittedName>
</protein>
<organism evidence="2 3">
    <name type="scientific">Thiohalorhabdus methylotrophus</name>
    <dbReference type="NCBI Taxonomy" id="3242694"/>
    <lineage>
        <taxon>Bacteria</taxon>
        <taxon>Pseudomonadati</taxon>
        <taxon>Pseudomonadota</taxon>
        <taxon>Gammaproteobacteria</taxon>
        <taxon>Thiohalorhabdales</taxon>
        <taxon>Thiohalorhabdaceae</taxon>
        <taxon>Thiohalorhabdus</taxon>
    </lineage>
</organism>
<evidence type="ECO:0000313" key="2">
    <source>
        <dbReference type="EMBL" id="MFA9460297.1"/>
    </source>
</evidence>
<evidence type="ECO:0000313" key="3">
    <source>
        <dbReference type="Proteomes" id="UP001575181"/>
    </source>
</evidence>
<sequence>MNQVWEARKGHWERIYHEKDESEVSWHQDRPQMSLALIGQAGTAPDEPIIDIGGGAAHLVDALLDRGHSDVTVLDLAGSALAQARERLGERAASVAWIEADVTAWEPPRCYRLWHDRAVFHFLTEAGERTAYLERLRSTVPAGGHVIIASFGPDGPDCCSGLPVVRYTPEGLEEALGTGFELCATRYEAHRTPAGKPQQFVGALFRRT</sequence>
<dbReference type="InterPro" id="IPR041698">
    <property type="entry name" value="Methyltransf_25"/>
</dbReference>
<accession>A0ABV4TTH4</accession>
<proteinExistence type="predicted"/>
<reference evidence="2 3" key="1">
    <citation type="submission" date="2024-08" db="EMBL/GenBank/DDBJ databases">
        <title>Whole-genome sequencing of halo(alkali)philic microorganisms from hypersaline lakes.</title>
        <authorList>
            <person name="Sorokin D.Y."/>
            <person name="Merkel A.Y."/>
            <person name="Messina E."/>
            <person name="Yakimov M."/>
        </authorList>
    </citation>
    <scope>NUCLEOTIDE SEQUENCE [LARGE SCALE GENOMIC DNA]</scope>
    <source>
        <strain evidence="2 3">Cl-TMA</strain>
    </source>
</reference>